<gene>
    <name evidence="2" type="ORF">XELAEV_180050994mg</name>
</gene>
<feature type="coiled-coil region" evidence="1">
    <location>
        <begin position="16"/>
        <end position="43"/>
    </location>
</feature>
<feature type="non-terminal residue" evidence="2">
    <location>
        <position position="43"/>
    </location>
</feature>
<reference evidence="2" key="2">
    <citation type="submission" date="2016-05" db="EMBL/GenBank/DDBJ databases">
        <title>WGS assembly of Xenopus laevis.</title>
        <authorList>
            <person name="Session A."/>
            <person name="Uno Y."/>
            <person name="Kwon T."/>
            <person name="Chapman J."/>
            <person name="Toyoda A."/>
            <person name="Takahashi S."/>
            <person name="Fukui A."/>
            <person name="Hikosaka A."/>
            <person name="Putnam N."/>
            <person name="Stites J."/>
            <person name="Van Heeringen S."/>
            <person name="Quigley I."/>
            <person name="Heinz S."/>
            <person name="Hellsten U."/>
            <person name="Lyons J."/>
            <person name="Suzuki A."/>
            <person name="Kondo M."/>
            <person name="Ogino H."/>
            <person name="Ochi H."/>
            <person name="Bogdanovic O."/>
            <person name="Lister R."/>
            <person name="Georgiou G."/>
            <person name="Paranjpe S."/>
            <person name="Van Kruijsbergen I."/>
            <person name="Mozaffari S."/>
            <person name="Shu S."/>
            <person name="Schmutz J."/>
            <person name="Jenkins J."/>
            <person name="Grimwood J."/>
            <person name="Carlson J."/>
            <person name="Mitros T."/>
            <person name="Simakov O."/>
            <person name="Heald R."/>
            <person name="Miller K."/>
            <person name="Haudenschild C."/>
            <person name="Kuroki Y."/>
            <person name="Tanaka T."/>
            <person name="Michiue T."/>
            <person name="Watanabe M."/>
            <person name="Kinoshita T."/>
            <person name="Ohta Y."/>
            <person name="Mawaribuchi S."/>
            <person name="Suzuki Y."/>
            <person name="Haramoto Y."/>
            <person name="Yamamoto T."/>
            <person name="Takagi C."/>
            <person name="Kitzman J."/>
            <person name="Shendure J."/>
            <person name="Nakayama T."/>
            <person name="Izutsu Y."/>
            <person name="Robert J."/>
            <person name="Dichmann D."/>
            <person name="Flajnik M."/>
            <person name="Houston D."/>
            <person name="Marcotte E."/>
            <person name="Wallingford J."/>
            <person name="Ito Y."/>
            <person name="Asashima M."/>
            <person name="Ueno N."/>
            <person name="Matsuda Y."/>
            <person name="Jan Veenstra G."/>
            <person name="Fujiyama A."/>
            <person name="Harland R."/>
            <person name="Taira M."/>
            <person name="Rokhsar D.S."/>
        </authorList>
    </citation>
    <scope>NUCLEOTIDE SEQUENCE</scope>
    <source>
        <strain evidence="2">J</strain>
        <tissue evidence="2">Blood</tissue>
    </source>
</reference>
<feature type="non-terminal residue" evidence="2">
    <location>
        <position position="1"/>
    </location>
</feature>
<dbReference type="EMBL" id="CM004466">
    <property type="protein sequence ID" value="OCT99312.1"/>
    <property type="molecule type" value="Genomic_DNA"/>
</dbReference>
<sequence length="43" mass="5088">MSKKNRSRGEKCDVEMEAFQAANEELRAKLTQIQIDYQQEKNK</sequence>
<keyword evidence="1" id="KW-0175">Coiled coil</keyword>
<name>A0A974DWN7_XENLA</name>
<reference evidence="3" key="1">
    <citation type="journal article" date="2016" name="Nature">
        <title>Genome evolution in the allotetraploid frog Xenopus laevis.</title>
        <authorList>
            <person name="Session A.M."/>
            <person name="Uno Y."/>
            <person name="Kwon T."/>
            <person name="Chapman J.A."/>
            <person name="Toyoda A."/>
            <person name="Takahashi S."/>
            <person name="Fukui A."/>
            <person name="Hikosaka A."/>
            <person name="Suzuki A."/>
            <person name="Kondo M."/>
            <person name="van Heeringen S.J."/>
            <person name="Quigley I."/>
            <person name="Heinz S."/>
            <person name="Ogino H."/>
            <person name="Ochi H."/>
            <person name="Hellsten U."/>
            <person name="Lyons J.B."/>
            <person name="Simakov O."/>
            <person name="Putnam N."/>
            <person name="Stites J."/>
            <person name="Kuroki Y."/>
            <person name="Tanaka T."/>
            <person name="Michiue T."/>
            <person name="Watanabe M."/>
            <person name="Bogdanovic O."/>
            <person name="Lister R."/>
            <person name="Georgiou G."/>
            <person name="Paranjpe S.S."/>
            <person name="van Kruijsbergen I."/>
            <person name="Shu S."/>
            <person name="Carlson J."/>
            <person name="Kinoshita T."/>
            <person name="Ohta Y."/>
            <person name="Mawaribuchi S."/>
            <person name="Jenkins J."/>
            <person name="Grimwood J."/>
            <person name="Schmutz J."/>
            <person name="Mitros T."/>
            <person name="Mozaffari S.V."/>
            <person name="Suzuki Y."/>
            <person name="Haramoto Y."/>
            <person name="Yamamoto T.S."/>
            <person name="Takagi C."/>
            <person name="Heald R."/>
            <person name="Miller K."/>
            <person name="Haudenschild C."/>
            <person name="Kitzman J."/>
            <person name="Nakayama T."/>
            <person name="Izutsu Y."/>
            <person name="Robert J."/>
            <person name="Fortriede J."/>
            <person name="Burns K."/>
            <person name="Lotay V."/>
            <person name="Karimi K."/>
            <person name="Yasuoka Y."/>
            <person name="Dichmann D.S."/>
            <person name="Flajnik M.F."/>
            <person name="Houston D.W."/>
            <person name="Shendure J."/>
            <person name="DuPasquier L."/>
            <person name="Vize P.D."/>
            <person name="Zorn A.M."/>
            <person name="Ito M."/>
            <person name="Marcotte E.M."/>
            <person name="Wallingford J.B."/>
            <person name="Ito Y."/>
            <person name="Asashima M."/>
            <person name="Ueno N."/>
            <person name="Matsuda Y."/>
            <person name="Veenstra G.J."/>
            <person name="Fujiyama A."/>
            <person name="Harland R.M."/>
            <person name="Taira M."/>
            <person name="Rokhsar D.S."/>
        </authorList>
    </citation>
    <scope>NUCLEOTIDE SEQUENCE [LARGE SCALE GENOMIC DNA]</scope>
    <source>
        <strain evidence="3">J</strain>
    </source>
</reference>
<dbReference type="EMBL" id="CM004466">
    <property type="protein sequence ID" value="OCT99313.1"/>
    <property type="molecule type" value="Genomic_DNA"/>
</dbReference>
<dbReference type="AlphaFoldDB" id="A0A974DWN7"/>
<evidence type="ECO:0000256" key="1">
    <source>
        <dbReference type="SAM" id="Coils"/>
    </source>
</evidence>
<proteinExistence type="predicted"/>
<accession>A0A974DWN7</accession>
<evidence type="ECO:0000313" key="2">
    <source>
        <dbReference type="EMBL" id="OCT99313.1"/>
    </source>
</evidence>
<organism evidence="2 3">
    <name type="scientific">Xenopus laevis</name>
    <name type="common">African clawed frog</name>
    <dbReference type="NCBI Taxonomy" id="8355"/>
    <lineage>
        <taxon>Eukaryota</taxon>
        <taxon>Metazoa</taxon>
        <taxon>Chordata</taxon>
        <taxon>Craniata</taxon>
        <taxon>Vertebrata</taxon>
        <taxon>Euteleostomi</taxon>
        <taxon>Amphibia</taxon>
        <taxon>Batrachia</taxon>
        <taxon>Anura</taxon>
        <taxon>Pipoidea</taxon>
        <taxon>Pipidae</taxon>
        <taxon>Xenopodinae</taxon>
        <taxon>Xenopus</taxon>
        <taxon>Xenopus</taxon>
    </lineage>
</organism>
<dbReference type="Proteomes" id="UP000694892">
    <property type="component" value="Chromosome 1L"/>
</dbReference>
<protein>
    <submittedName>
        <fullName evidence="2">Uncharacterized protein</fullName>
    </submittedName>
</protein>
<evidence type="ECO:0000313" key="3">
    <source>
        <dbReference type="Proteomes" id="UP000694892"/>
    </source>
</evidence>